<keyword evidence="2" id="KW-0812">Transmembrane</keyword>
<protein>
    <submittedName>
        <fullName evidence="3">DUF881 domain-containing protein</fullName>
    </submittedName>
</protein>
<dbReference type="Pfam" id="PF05949">
    <property type="entry name" value="DUF881"/>
    <property type="match status" value="1"/>
</dbReference>
<evidence type="ECO:0000256" key="2">
    <source>
        <dbReference type="SAM" id="Phobius"/>
    </source>
</evidence>
<organism evidence="3 4">
    <name type="scientific">Chryseomicrobium palamuruense</name>
    <dbReference type="NCBI Taxonomy" id="682973"/>
    <lineage>
        <taxon>Bacteria</taxon>
        <taxon>Bacillati</taxon>
        <taxon>Bacillota</taxon>
        <taxon>Bacilli</taxon>
        <taxon>Bacillales</taxon>
        <taxon>Caryophanaceae</taxon>
        <taxon>Chryseomicrobium</taxon>
    </lineage>
</organism>
<dbReference type="PANTHER" id="PTHR37313:SF2">
    <property type="entry name" value="UPF0749 PROTEIN YLXX"/>
    <property type="match status" value="1"/>
</dbReference>
<gene>
    <name evidence="3" type="ORF">ACFO0S_04700</name>
</gene>
<proteinExistence type="inferred from homology"/>
<keyword evidence="2" id="KW-1133">Transmembrane helix</keyword>
<evidence type="ECO:0000313" key="4">
    <source>
        <dbReference type="Proteomes" id="UP001595733"/>
    </source>
</evidence>
<evidence type="ECO:0000313" key="3">
    <source>
        <dbReference type="EMBL" id="MFC4354374.1"/>
    </source>
</evidence>
<dbReference type="Proteomes" id="UP001595733">
    <property type="component" value="Unassembled WGS sequence"/>
</dbReference>
<keyword evidence="4" id="KW-1185">Reference proteome</keyword>
<keyword evidence="2" id="KW-0472">Membrane</keyword>
<name>A0ABV8UTB7_9BACL</name>
<feature type="transmembrane region" description="Helical" evidence="2">
    <location>
        <begin position="7"/>
        <end position="25"/>
    </location>
</feature>
<reference evidence="4" key="1">
    <citation type="journal article" date="2019" name="Int. J. Syst. Evol. Microbiol.">
        <title>The Global Catalogue of Microorganisms (GCM) 10K type strain sequencing project: providing services to taxonomists for standard genome sequencing and annotation.</title>
        <authorList>
            <consortium name="The Broad Institute Genomics Platform"/>
            <consortium name="The Broad Institute Genome Sequencing Center for Infectious Disease"/>
            <person name="Wu L."/>
            <person name="Ma J."/>
        </authorList>
    </citation>
    <scope>NUCLEOTIDE SEQUENCE [LARGE SCALE GENOMIC DNA]</scope>
    <source>
        <strain evidence="4">CCUG 50353</strain>
    </source>
</reference>
<comment type="caution">
    <text evidence="3">The sequence shown here is derived from an EMBL/GenBank/DDBJ whole genome shotgun (WGS) entry which is preliminary data.</text>
</comment>
<evidence type="ECO:0000256" key="1">
    <source>
        <dbReference type="ARBA" id="ARBA00009108"/>
    </source>
</evidence>
<dbReference type="RefSeq" id="WP_378140657.1">
    <property type="nucleotide sequence ID" value="NZ_JBHSEF010000011.1"/>
</dbReference>
<dbReference type="EMBL" id="JBHSEF010000011">
    <property type="protein sequence ID" value="MFC4354374.1"/>
    <property type="molecule type" value="Genomic_DNA"/>
</dbReference>
<dbReference type="Gene3D" id="3.30.70.1880">
    <property type="entry name" value="Protein of unknown function DUF881"/>
    <property type="match status" value="1"/>
</dbReference>
<sequence length="241" mass="27421">MAKMKGFSRFTWILIVIGFMLAVQYNTIQSPAERDTRDVWEIRKELVEEKQYHSELLTRIRETEDLASQYEESTLDRPERLVEESIAQLRRELGLEAYSGPGFLIHVEPSAEAIAFGQSISPVSPDLLVRFVNELNRFQAKAIEIDGKRLVFPSAIRDINGRTTINTLPIRSAPFDIRVGTDSLDVAERVINQIQASGLADDFYIDNLQLTIEEPVGTIKMAPYDQPINVTHLSEWKEGEN</sequence>
<accession>A0ABV8UTB7</accession>
<dbReference type="PANTHER" id="PTHR37313">
    <property type="entry name" value="UPF0749 PROTEIN RV1825"/>
    <property type="match status" value="1"/>
</dbReference>
<comment type="similarity">
    <text evidence="1">Belongs to the UPF0749 family.</text>
</comment>
<dbReference type="InterPro" id="IPR010273">
    <property type="entry name" value="DUF881"/>
</dbReference>